<feature type="region of interest" description="Disordered" evidence="4">
    <location>
        <begin position="1"/>
        <end position="31"/>
    </location>
</feature>
<dbReference type="Gene3D" id="3.10.440.10">
    <property type="match status" value="1"/>
</dbReference>
<comment type="similarity">
    <text evidence="1">Belongs to the eukaryotic ribosomal protein eL31 family.</text>
</comment>
<dbReference type="PANTHER" id="PTHR10956">
    <property type="entry name" value="60S RIBOSOMAL PROTEIN L31"/>
    <property type="match status" value="1"/>
</dbReference>
<organism evidence="5">
    <name type="scientific">marine sediment metagenome</name>
    <dbReference type="NCBI Taxonomy" id="412755"/>
    <lineage>
        <taxon>unclassified sequences</taxon>
        <taxon>metagenomes</taxon>
        <taxon>ecological metagenomes</taxon>
    </lineage>
</organism>
<reference evidence="5" key="1">
    <citation type="journal article" date="2015" name="Nature">
        <title>Complex archaea that bridge the gap between prokaryotes and eukaryotes.</title>
        <authorList>
            <person name="Spang A."/>
            <person name="Saw J.H."/>
            <person name="Jorgensen S.L."/>
            <person name="Zaremba-Niedzwiedzka K."/>
            <person name="Martijn J."/>
            <person name="Lind A.E."/>
            <person name="van Eijk R."/>
            <person name="Schleper C."/>
            <person name="Guy L."/>
            <person name="Ettema T.J."/>
        </authorList>
    </citation>
    <scope>NUCLEOTIDE SEQUENCE</scope>
</reference>
<keyword evidence="2" id="KW-0689">Ribosomal protein</keyword>
<dbReference type="CDD" id="cd00463">
    <property type="entry name" value="Ribosomal_L31e"/>
    <property type="match status" value="1"/>
</dbReference>
<evidence type="ECO:0000256" key="1">
    <source>
        <dbReference type="ARBA" id="ARBA00010808"/>
    </source>
</evidence>
<accession>A0A0F9I4A5</accession>
<dbReference type="PANTHER" id="PTHR10956:SF0">
    <property type="entry name" value="60S RIBOSOMAL PROTEIN L31"/>
    <property type="match status" value="1"/>
</dbReference>
<dbReference type="EMBL" id="LAZR01013351">
    <property type="protein sequence ID" value="KKM22362.1"/>
    <property type="molecule type" value="Genomic_DNA"/>
</dbReference>
<feature type="compositionally biased region" description="Acidic residues" evidence="4">
    <location>
        <begin position="10"/>
        <end position="31"/>
    </location>
</feature>
<dbReference type="SUPFAM" id="SSF54575">
    <property type="entry name" value="Ribosomal protein L31e"/>
    <property type="match status" value="1"/>
</dbReference>
<dbReference type="GO" id="GO:0022625">
    <property type="term" value="C:cytosolic large ribosomal subunit"/>
    <property type="evidence" value="ECO:0007669"/>
    <property type="project" value="TreeGrafter"/>
</dbReference>
<sequence length="152" mass="18070">MAKKEKEISLDELEEELEESKELEEEPAEEIEDIEEFSLDEISEEEEISEIFEEKIELKEELVEEAPEEEIIDERIYIIPLAKARRGPRKKRAKKAIRYLREYMIRHFKPESLIISQEVNEFVWSRGIQHTPRKIKVRATKNIDGLVVVYLG</sequence>
<gene>
    <name evidence="5" type="ORF">LCGC14_1626110</name>
</gene>
<evidence type="ECO:0000256" key="3">
    <source>
        <dbReference type="ARBA" id="ARBA00023274"/>
    </source>
</evidence>
<dbReference type="GO" id="GO:0002181">
    <property type="term" value="P:cytoplasmic translation"/>
    <property type="evidence" value="ECO:0007669"/>
    <property type="project" value="TreeGrafter"/>
</dbReference>
<dbReference type="GO" id="GO:0003735">
    <property type="term" value="F:structural constituent of ribosome"/>
    <property type="evidence" value="ECO:0007669"/>
    <property type="project" value="InterPro"/>
</dbReference>
<evidence type="ECO:0008006" key="6">
    <source>
        <dbReference type="Google" id="ProtNLM"/>
    </source>
</evidence>
<proteinExistence type="inferred from homology"/>
<evidence type="ECO:0000313" key="5">
    <source>
        <dbReference type="EMBL" id="KKM22362.1"/>
    </source>
</evidence>
<name>A0A0F9I4A5_9ZZZZ</name>
<keyword evidence="3" id="KW-0687">Ribonucleoprotein</keyword>
<dbReference type="HAMAP" id="MF_00410">
    <property type="entry name" value="Ribosomal_eL31"/>
    <property type="match status" value="1"/>
</dbReference>
<comment type="caution">
    <text evidence="5">The sequence shown here is derived from an EMBL/GenBank/DDBJ whole genome shotgun (WGS) entry which is preliminary data.</text>
</comment>
<dbReference type="AlphaFoldDB" id="A0A0F9I4A5"/>
<protein>
    <recommendedName>
        <fullName evidence="6">50S ribosomal protein L31e</fullName>
    </recommendedName>
</protein>
<dbReference type="Pfam" id="PF01198">
    <property type="entry name" value="Ribosomal_L31e"/>
    <property type="match status" value="1"/>
</dbReference>
<dbReference type="SMART" id="SM01380">
    <property type="entry name" value="Ribosomal_L31e"/>
    <property type="match status" value="1"/>
</dbReference>
<dbReference type="InterPro" id="IPR000054">
    <property type="entry name" value="Ribosomal_eL31"/>
</dbReference>
<evidence type="ECO:0000256" key="4">
    <source>
        <dbReference type="SAM" id="MobiDB-lite"/>
    </source>
</evidence>
<dbReference type="InterPro" id="IPR023621">
    <property type="entry name" value="Ribosomal_eL31_dom_sf"/>
</dbReference>
<dbReference type="NCBIfam" id="NF002258">
    <property type="entry name" value="PRK01192.1-1"/>
    <property type="match status" value="1"/>
</dbReference>
<evidence type="ECO:0000256" key="2">
    <source>
        <dbReference type="ARBA" id="ARBA00022980"/>
    </source>
</evidence>